<organism evidence="1">
    <name type="scientific">Human betaherpesvirus 6</name>
    <dbReference type="NCBI Taxonomy" id="10368"/>
    <lineage>
        <taxon>Viruses</taxon>
        <taxon>Duplodnaviria</taxon>
        <taxon>Heunggongvirae</taxon>
        <taxon>Peploviricota</taxon>
        <taxon>Herviviricetes</taxon>
        <taxon>Herpesvirales</taxon>
        <taxon>Orthoherpesviridae</taxon>
        <taxon>Betaherpesvirinae</taxon>
        <taxon>Roseolovirus</taxon>
    </lineage>
</organism>
<accession>A0A1W6JDZ8</accession>
<reference evidence="1" key="1">
    <citation type="journal article" date="2018" name="BMC Genomics">
        <title>Comparative genomic, transcriptomic, and proteomic reannotation of human herpesvirus 6.</title>
        <authorList>
            <person name="Greninger A.L."/>
            <person name="Knudsen G.M."/>
            <person name="Roychoudhury P."/>
            <person name="Hanson D.J."/>
            <person name="Sedlak R.H."/>
            <person name="Xie H."/>
            <person name="Guan J."/>
            <person name="Nguyen T."/>
            <person name="Peddu V."/>
            <person name="Boeckh M."/>
            <person name="Huang M.L."/>
            <person name="Cook L."/>
            <person name="Depledge D.P."/>
            <person name="Zerr D.M."/>
            <person name="Koelle D.M."/>
            <person name="Gantt S."/>
            <person name="Yoshikawa T."/>
            <person name="Caserta M."/>
            <person name="Hill J.A."/>
            <person name="Jerome K.R."/>
        </authorList>
    </citation>
    <scope>NUCLEOTIDE SEQUENCE</scope>
    <source>
        <strain evidence="1">HP12F5</strain>
    </source>
</reference>
<evidence type="ECO:0000313" key="1">
    <source>
        <dbReference type="EMBL" id="QFW59898.1"/>
    </source>
</evidence>
<protein>
    <submittedName>
        <fullName evidence="1">Uncharacterized protein</fullName>
    </submittedName>
</protein>
<dbReference type="EMBL" id="KY315528">
    <property type="protein sequence ID" value="QFW59898.1"/>
    <property type="molecule type" value="Genomic_DNA"/>
</dbReference>
<proteinExistence type="predicted"/>
<sequence length="49" mass="5639">MIIHNLLNTLSVSLIDGKILSIKLEFYKHVFQNKNPNKQMLITTLSTKP</sequence>
<name>A0A1W6JDZ8_9BETA</name>